<accession>A0A6A8MDY8</accession>
<feature type="transmembrane region" description="Helical" evidence="1">
    <location>
        <begin position="88"/>
        <end position="110"/>
    </location>
</feature>
<keyword evidence="3" id="KW-1185">Reference proteome</keyword>
<feature type="transmembrane region" description="Helical" evidence="1">
    <location>
        <begin position="154"/>
        <end position="171"/>
    </location>
</feature>
<proteinExistence type="predicted"/>
<dbReference type="Proteomes" id="UP000438120">
    <property type="component" value="Unassembled WGS sequence"/>
</dbReference>
<feature type="transmembrane region" description="Helical" evidence="1">
    <location>
        <begin position="48"/>
        <end position="67"/>
    </location>
</feature>
<dbReference type="RefSeq" id="WP_154548322.1">
    <property type="nucleotide sequence ID" value="NZ_VUMX01000010.1"/>
</dbReference>
<organism evidence="2 3">
    <name type="scientific">Lactobacillus porci</name>
    <dbReference type="NCBI Taxonomy" id="2012477"/>
    <lineage>
        <taxon>Bacteria</taxon>
        <taxon>Bacillati</taxon>
        <taxon>Bacillota</taxon>
        <taxon>Bacilli</taxon>
        <taxon>Lactobacillales</taxon>
        <taxon>Lactobacillaceae</taxon>
        <taxon>Lactobacillus</taxon>
    </lineage>
</organism>
<feature type="transmembrane region" description="Helical" evidence="1">
    <location>
        <begin position="191"/>
        <end position="209"/>
    </location>
</feature>
<sequence>MIFFRKIWQLNRKMICLVFFLALAAASLIIWTGNYTSSASGLLQLLEANLLLPVFALSAGFLAAFFPSFANPCLRTRITRDKWLIDRFYWLALTAVAASGIFSLLGEILFALQGQVNPLSTYFLTALLLFQAIMAIQTVIFLISLLLPMLSFRLINCLACILAWLYFMSAFSKNYLEILTGWAFVNSPLKLACYLLIAWGSILLLWLLASQLIREKELL</sequence>
<feature type="transmembrane region" description="Helical" evidence="1">
    <location>
        <begin position="122"/>
        <end position="147"/>
    </location>
</feature>
<keyword evidence="1" id="KW-1133">Transmembrane helix</keyword>
<comment type="caution">
    <text evidence="2">The sequence shown here is derived from an EMBL/GenBank/DDBJ whole genome shotgun (WGS) entry which is preliminary data.</text>
</comment>
<evidence type="ECO:0000256" key="1">
    <source>
        <dbReference type="SAM" id="Phobius"/>
    </source>
</evidence>
<dbReference type="AlphaFoldDB" id="A0A6A8MDY8"/>
<reference evidence="2 3" key="1">
    <citation type="submission" date="2019-08" db="EMBL/GenBank/DDBJ databases">
        <title>In-depth cultivation of the pig gut microbiome towards novel bacterial diversity and tailored functional studies.</title>
        <authorList>
            <person name="Wylensek D."/>
            <person name="Hitch T.C.A."/>
            <person name="Clavel T."/>
        </authorList>
    </citation>
    <scope>NUCLEOTIDE SEQUENCE [LARGE SCALE GENOMIC DNA]</scope>
    <source>
        <strain evidence="2 3">Bifido-178-WT-2B</strain>
    </source>
</reference>
<dbReference type="EMBL" id="VUMX01000010">
    <property type="protein sequence ID" value="MST86998.1"/>
    <property type="molecule type" value="Genomic_DNA"/>
</dbReference>
<keyword evidence="1" id="KW-0812">Transmembrane</keyword>
<evidence type="ECO:0000313" key="3">
    <source>
        <dbReference type="Proteomes" id="UP000438120"/>
    </source>
</evidence>
<evidence type="ECO:0000313" key="2">
    <source>
        <dbReference type="EMBL" id="MST86998.1"/>
    </source>
</evidence>
<gene>
    <name evidence="2" type="ORF">FYJ62_04945</name>
</gene>
<keyword evidence="1" id="KW-0472">Membrane</keyword>
<protein>
    <submittedName>
        <fullName evidence="2">Uncharacterized protein</fullName>
    </submittedName>
</protein>
<name>A0A6A8MDY8_9LACO</name>